<dbReference type="InParanoid" id="G8YVU8"/>
<organism evidence="6 8">
    <name type="scientific">Pichia sorbitophila (strain ATCC MYA-4447 / BCRC 22081 / CBS 7064 / NBRC 10061 / NRRL Y-12695)</name>
    <name type="common">Hybrid yeast</name>
    <dbReference type="NCBI Taxonomy" id="559304"/>
    <lineage>
        <taxon>Eukaryota</taxon>
        <taxon>Fungi</taxon>
        <taxon>Dikarya</taxon>
        <taxon>Ascomycota</taxon>
        <taxon>Saccharomycotina</taxon>
        <taxon>Pichiomycetes</taxon>
        <taxon>Debaryomycetaceae</taxon>
        <taxon>Millerozyma</taxon>
    </lineage>
</organism>
<dbReference type="Gene3D" id="3.90.700.10">
    <property type="entry name" value="Succinate dehydrogenase/fumarate reductase flavoprotein, catalytic domain"/>
    <property type="match status" value="1"/>
</dbReference>
<dbReference type="InterPro" id="IPR027477">
    <property type="entry name" value="Succ_DH/fumarate_Rdtase_cat_sf"/>
</dbReference>
<dbReference type="AlphaFoldDB" id="G8YVU8"/>
<protein>
    <recommendedName>
        <fullName evidence="4">Fumarate reductase</fullName>
        <ecNumber evidence="4">1.3.1.6</ecNumber>
    </recommendedName>
</protein>
<dbReference type="SUPFAM" id="SSF56425">
    <property type="entry name" value="Succinate dehydrogenase/fumarate reductase flavoprotein, catalytic domain"/>
    <property type="match status" value="1"/>
</dbReference>
<dbReference type="InterPro" id="IPR003953">
    <property type="entry name" value="FAD-dep_OxRdtase_2_FAD-bd"/>
</dbReference>
<name>G8YVU8_PICSO</name>
<dbReference type="InterPro" id="IPR050315">
    <property type="entry name" value="FAD-oxidoreductase_2"/>
</dbReference>
<evidence type="ECO:0000313" key="7">
    <source>
        <dbReference type="EMBL" id="CCE73542.1"/>
    </source>
</evidence>
<dbReference type="eggNOG" id="KOG2404">
    <property type="taxonomic scope" value="Eukaryota"/>
</dbReference>
<dbReference type="InterPro" id="IPR036188">
    <property type="entry name" value="FAD/NAD-bd_sf"/>
</dbReference>
<feature type="domain" description="FAD-dependent oxidoreductase 2 FAD-binding" evidence="5">
    <location>
        <begin position="20"/>
        <end position="493"/>
    </location>
</feature>
<evidence type="ECO:0000313" key="6">
    <source>
        <dbReference type="EMBL" id="CCE72981.1"/>
    </source>
</evidence>
<dbReference type="FunCoup" id="G8YVU8">
    <property type="interactions" value="128"/>
</dbReference>
<accession>G8YVU8</accession>
<sequence>MLKPTTRSLNMMSYSINSTAIVVGCGLAGLSVALELLRKNIPVTILEKGDNWGGNSIKASSGINGAITKQQFRNNITNDSVEQFYKDSFLSGKGQSDKKLLSVLTKNSAAAIEWLTGEDLNIDLSLVSKLGGHTIARTHRGSGKIPPGYAIISAISAKLQQFTENANGPTLNVLKNATLKRLITSDSNSVVGIEYEKGGVRDVLHGSHVILATGGYSADSDTSASLIKTYRPDLLDYPSTNSILTEGDGQKVAARDVNAELLNMDEIQIHPTGFINCLTSSASTEDTNGKWKFLCGEVLRGVGGILLSPVGNRFVNELTTRDKITEAVNASCAISPVNKYGIKGSTKVSMIVLNSNDYLKAQNHIDFYVFKGLMQKVKVVELIAILSKLSGQSESEIENNVQTTFASLKQTIYGDTSDEYGRSSFGTEFPVSKDSDYYVGLVTPVVHFCMGGIKINENAQVIDTTGSVVPNLYAVGEITGGVHGKNRLGGNSLLECVVFARKATSHISEN</sequence>
<evidence type="ECO:0000256" key="2">
    <source>
        <dbReference type="ARBA" id="ARBA00022827"/>
    </source>
</evidence>
<dbReference type="OrthoDB" id="10254877at2759"/>
<evidence type="ECO:0000256" key="4">
    <source>
        <dbReference type="RuleBase" id="RU366062"/>
    </source>
</evidence>
<dbReference type="PANTHER" id="PTHR43400:SF1">
    <property type="entry name" value="FUMARATE REDUCTASE"/>
    <property type="match status" value="1"/>
</dbReference>
<comment type="function">
    <text evidence="4">Irreversibly catalyzes the reduction of fumarate to succinate.</text>
</comment>
<dbReference type="EMBL" id="FO082059">
    <property type="protein sequence ID" value="CCE72981.1"/>
    <property type="molecule type" value="Genomic_DNA"/>
</dbReference>
<dbReference type="Proteomes" id="UP000005222">
    <property type="component" value="Chromosome B"/>
</dbReference>
<dbReference type="PANTHER" id="PTHR43400">
    <property type="entry name" value="FUMARATE REDUCTASE"/>
    <property type="match status" value="1"/>
</dbReference>
<keyword evidence="1 4" id="KW-0285">Flavoprotein</keyword>
<evidence type="ECO:0000259" key="5">
    <source>
        <dbReference type="Pfam" id="PF00890"/>
    </source>
</evidence>
<comment type="catalytic activity">
    <reaction evidence="4">
        <text>succinate + NAD(+) = fumarate + NADH + H(+)</text>
        <dbReference type="Rhea" id="RHEA:18281"/>
        <dbReference type="ChEBI" id="CHEBI:15378"/>
        <dbReference type="ChEBI" id="CHEBI:29806"/>
        <dbReference type="ChEBI" id="CHEBI:30031"/>
        <dbReference type="ChEBI" id="CHEBI:57540"/>
        <dbReference type="ChEBI" id="CHEBI:57945"/>
        <dbReference type="EC" id="1.3.1.6"/>
    </reaction>
</comment>
<dbReference type="GO" id="GO:0016156">
    <property type="term" value="F:fumarate reductase (NADH) activity"/>
    <property type="evidence" value="ECO:0007669"/>
    <property type="project" value="UniProtKB-EC"/>
</dbReference>
<keyword evidence="2 4" id="KW-0274">FAD</keyword>
<evidence type="ECO:0000256" key="1">
    <source>
        <dbReference type="ARBA" id="ARBA00022630"/>
    </source>
</evidence>
<dbReference type="Pfam" id="PF00890">
    <property type="entry name" value="FAD_binding_2"/>
    <property type="match status" value="1"/>
</dbReference>
<dbReference type="InterPro" id="IPR010960">
    <property type="entry name" value="Flavocytochrome_c"/>
</dbReference>
<dbReference type="EC" id="1.3.1.6" evidence="4"/>
<keyword evidence="3 4" id="KW-0560">Oxidoreductase</keyword>
<reference evidence="8" key="2">
    <citation type="journal article" date="2012" name="G3 (Bethesda)">
        <title>Pichia sorbitophila, an interspecies yeast hybrid reveals early steps of genome resolution following polyploidization.</title>
        <authorList>
            <person name="Leh Louis V."/>
            <person name="Despons L."/>
            <person name="Friedrich A."/>
            <person name="Martin T."/>
            <person name="Durrens P."/>
            <person name="Casaregola S."/>
            <person name="Neuveglise C."/>
            <person name="Fairhead C."/>
            <person name="Marck C."/>
            <person name="Cruz J.A."/>
            <person name="Straub M.L."/>
            <person name="Kugler V."/>
            <person name="Sacerdot C."/>
            <person name="Uzunov Z."/>
            <person name="Thierry A."/>
            <person name="Weiss S."/>
            <person name="Bleykasten C."/>
            <person name="De Montigny J."/>
            <person name="Jacques N."/>
            <person name="Jung P."/>
            <person name="Lemaire M."/>
            <person name="Mallet S."/>
            <person name="Morel G."/>
            <person name="Richard G.F."/>
            <person name="Sarkar A."/>
            <person name="Savel G."/>
            <person name="Schacherer J."/>
            <person name="Seret M.L."/>
            <person name="Talla E."/>
            <person name="Samson G."/>
            <person name="Jubin C."/>
            <person name="Poulain J."/>
            <person name="Vacherie B."/>
            <person name="Barbe V."/>
            <person name="Pelletier E."/>
            <person name="Sherman D.J."/>
            <person name="Westhof E."/>
            <person name="Weissenbach J."/>
            <person name="Baret P.V."/>
            <person name="Wincker P."/>
            <person name="Gaillardin C."/>
            <person name="Dujon B."/>
            <person name="Souciet J.L."/>
        </authorList>
    </citation>
    <scope>NUCLEOTIDE SEQUENCE [LARGE SCALE GENOMIC DNA]</scope>
    <source>
        <strain evidence="8">ATCC MYA-4447 / BCRC 22081 / CBS 7064 / NBRC 10061 / NRRL Y-12695</strain>
    </source>
</reference>
<keyword evidence="8" id="KW-1185">Reference proteome</keyword>
<comment type="cofactor">
    <cofactor evidence="4">
        <name>FAD</name>
        <dbReference type="ChEBI" id="CHEBI:57692"/>
    </cofactor>
    <text evidence="4">Binds 1 FAD per monomer.</text>
</comment>
<evidence type="ECO:0000256" key="3">
    <source>
        <dbReference type="ARBA" id="ARBA00023002"/>
    </source>
</evidence>
<comment type="similarity">
    <text evidence="4">Belongs to the FAD-dependent oxidoreductase 2 family. FRD/SDH subfamily.</text>
</comment>
<dbReference type="SUPFAM" id="SSF51905">
    <property type="entry name" value="FAD/NAD(P)-binding domain"/>
    <property type="match status" value="1"/>
</dbReference>
<dbReference type="Gene3D" id="3.50.50.60">
    <property type="entry name" value="FAD/NAD(P)-binding domain"/>
    <property type="match status" value="1"/>
</dbReference>
<dbReference type="PROSITE" id="PS51257">
    <property type="entry name" value="PROKAR_LIPOPROTEIN"/>
    <property type="match status" value="1"/>
</dbReference>
<reference evidence="6" key="1">
    <citation type="submission" date="2011-10" db="EMBL/GenBank/DDBJ databases">
        <authorList>
            <person name="Genoscope - CEA"/>
        </authorList>
    </citation>
    <scope>NUCLEOTIDE SEQUENCE</scope>
    <source>
        <strain evidence="6">CBS 7064</strain>
    </source>
</reference>
<dbReference type="HOGENOM" id="CLU_011398_4_5_1"/>
<dbReference type="STRING" id="559304.G8YVU8"/>
<gene>
    <name evidence="6" type="primary">Piso0_000589</name>
    <name evidence="6" type="ORF">GNLVRS01_PISO0A12672g</name>
    <name evidence="7" type="ORF">GNLVRS01_PISO0B12739g</name>
</gene>
<dbReference type="Proteomes" id="UP000005222">
    <property type="component" value="Chromosome A"/>
</dbReference>
<evidence type="ECO:0000313" key="8">
    <source>
        <dbReference type="Proteomes" id="UP000005222"/>
    </source>
</evidence>
<dbReference type="GO" id="GO:0010181">
    <property type="term" value="F:FMN binding"/>
    <property type="evidence" value="ECO:0007669"/>
    <property type="project" value="InterPro"/>
</dbReference>
<dbReference type="EMBL" id="FO082058">
    <property type="protein sequence ID" value="CCE73542.1"/>
    <property type="molecule type" value="Genomic_DNA"/>
</dbReference>
<dbReference type="OMA" id="LRQWDIQ"/>
<dbReference type="NCBIfam" id="TIGR01813">
    <property type="entry name" value="flavo_cyto_c"/>
    <property type="match status" value="1"/>
</dbReference>
<proteinExistence type="inferred from homology"/>